<protein>
    <submittedName>
        <fullName evidence="2">SAM-dependent methyltransferase</fullName>
    </submittedName>
</protein>
<evidence type="ECO:0000313" key="2">
    <source>
        <dbReference type="WBParaSite" id="Hba_21362"/>
    </source>
</evidence>
<proteinExistence type="predicted"/>
<dbReference type="WBParaSite" id="Hba_21362">
    <property type="protein sequence ID" value="Hba_21362"/>
    <property type="gene ID" value="Hba_21362"/>
</dbReference>
<dbReference type="AlphaFoldDB" id="A0A1I7XVF5"/>
<sequence length="96" mass="10735">MGPELVRDSFVAFSAELPDEYHRVIKAKSSPRATSVSPATDAYVNNIYQMLAYDAPENFEWSVGEWCAFKGTNFCLGEALVANSYLPAWNSHVERV</sequence>
<keyword evidence="1" id="KW-1185">Reference proteome</keyword>
<reference evidence="2" key="1">
    <citation type="submission" date="2016-11" db="UniProtKB">
        <authorList>
            <consortium name="WormBaseParasite"/>
        </authorList>
    </citation>
    <scope>IDENTIFICATION</scope>
</reference>
<dbReference type="Proteomes" id="UP000095283">
    <property type="component" value="Unplaced"/>
</dbReference>
<evidence type="ECO:0000313" key="1">
    <source>
        <dbReference type="Proteomes" id="UP000095283"/>
    </source>
</evidence>
<accession>A0A1I7XVF5</accession>
<name>A0A1I7XVF5_HETBA</name>
<organism evidence="1 2">
    <name type="scientific">Heterorhabditis bacteriophora</name>
    <name type="common">Entomopathogenic nematode worm</name>
    <dbReference type="NCBI Taxonomy" id="37862"/>
    <lineage>
        <taxon>Eukaryota</taxon>
        <taxon>Metazoa</taxon>
        <taxon>Ecdysozoa</taxon>
        <taxon>Nematoda</taxon>
        <taxon>Chromadorea</taxon>
        <taxon>Rhabditida</taxon>
        <taxon>Rhabditina</taxon>
        <taxon>Rhabditomorpha</taxon>
        <taxon>Strongyloidea</taxon>
        <taxon>Heterorhabditidae</taxon>
        <taxon>Heterorhabditis</taxon>
    </lineage>
</organism>